<gene>
    <name evidence="4" type="ORF">H9928_07205</name>
</gene>
<dbReference type="PANTHER" id="PTHR43405">
    <property type="entry name" value="GLYCOSYL HYDROLASE DIGH"/>
    <property type="match status" value="1"/>
</dbReference>
<evidence type="ECO:0000256" key="1">
    <source>
        <dbReference type="ARBA" id="ARBA00022729"/>
    </source>
</evidence>
<organism evidence="4 5">
    <name type="scientific">Candidatus Phocaeicola excrementipullorum</name>
    <dbReference type="NCBI Taxonomy" id="2838731"/>
    <lineage>
        <taxon>Bacteria</taxon>
        <taxon>Pseudomonadati</taxon>
        <taxon>Bacteroidota</taxon>
        <taxon>Bacteroidia</taxon>
        <taxon>Bacteroidales</taxon>
        <taxon>Bacteroidaceae</taxon>
        <taxon>Phocaeicola</taxon>
    </lineage>
</organism>
<dbReference type="Proteomes" id="UP000784286">
    <property type="component" value="Unassembled WGS sequence"/>
</dbReference>
<reference evidence="4" key="2">
    <citation type="submission" date="2021-04" db="EMBL/GenBank/DDBJ databases">
        <authorList>
            <person name="Gilroy R."/>
        </authorList>
    </citation>
    <scope>NUCLEOTIDE SEQUENCE</scope>
    <source>
        <strain evidence="4">8470</strain>
    </source>
</reference>
<evidence type="ECO:0000259" key="3">
    <source>
        <dbReference type="Pfam" id="PF02638"/>
    </source>
</evidence>
<feature type="chain" id="PRO_5037880214" evidence="2">
    <location>
        <begin position="38"/>
        <end position="573"/>
    </location>
</feature>
<dbReference type="AlphaFoldDB" id="A0A948TMY2"/>
<dbReference type="EMBL" id="JAHLFJ010000069">
    <property type="protein sequence ID" value="MBU3856323.1"/>
    <property type="molecule type" value="Genomic_DNA"/>
</dbReference>
<dbReference type="PANTHER" id="PTHR43405:SF1">
    <property type="entry name" value="GLYCOSYL HYDROLASE DIGH"/>
    <property type="match status" value="1"/>
</dbReference>
<reference evidence="4" key="1">
    <citation type="journal article" date="2021" name="PeerJ">
        <title>Extensive microbial diversity within the chicken gut microbiome revealed by metagenomics and culture.</title>
        <authorList>
            <person name="Gilroy R."/>
            <person name="Ravi A."/>
            <person name="Getino M."/>
            <person name="Pursley I."/>
            <person name="Horton D.L."/>
            <person name="Alikhan N.F."/>
            <person name="Baker D."/>
            <person name="Gharbi K."/>
            <person name="Hall N."/>
            <person name="Watson M."/>
            <person name="Adriaenssens E.M."/>
            <person name="Foster-Nyarko E."/>
            <person name="Jarju S."/>
            <person name="Secka A."/>
            <person name="Antonio M."/>
            <person name="Oren A."/>
            <person name="Chaudhuri R.R."/>
            <person name="La Ragione R."/>
            <person name="Hildebrand F."/>
            <person name="Pallen M.J."/>
        </authorList>
    </citation>
    <scope>NUCLEOTIDE SEQUENCE</scope>
    <source>
        <strain evidence="4">8470</strain>
    </source>
</reference>
<protein>
    <submittedName>
        <fullName evidence="4">Family 10 glycosylhydrolase</fullName>
    </submittedName>
</protein>
<proteinExistence type="predicted"/>
<dbReference type="InterPro" id="IPR003790">
    <property type="entry name" value="GHL10"/>
</dbReference>
<dbReference type="Gene3D" id="2.60.40.10">
    <property type="entry name" value="Immunoglobulins"/>
    <property type="match status" value="1"/>
</dbReference>
<comment type="caution">
    <text evidence="4">The sequence shown here is derived from an EMBL/GenBank/DDBJ whole genome shotgun (WGS) entry which is preliminary data.</text>
</comment>
<feature type="signal peptide" evidence="2">
    <location>
        <begin position="1"/>
        <end position="37"/>
    </location>
</feature>
<dbReference type="InterPro" id="IPR013783">
    <property type="entry name" value="Ig-like_fold"/>
</dbReference>
<keyword evidence="1 2" id="KW-0732">Signal</keyword>
<name>A0A948TMY2_9BACT</name>
<dbReference type="InterPro" id="IPR017853">
    <property type="entry name" value="GH"/>
</dbReference>
<dbReference type="InterPro" id="IPR052177">
    <property type="entry name" value="Divisome_Glycosyl_Hydrolase"/>
</dbReference>
<evidence type="ECO:0000313" key="4">
    <source>
        <dbReference type="EMBL" id="MBU3856323.1"/>
    </source>
</evidence>
<dbReference type="Gene3D" id="3.20.20.80">
    <property type="entry name" value="Glycosidases"/>
    <property type="match status" value="1"/>
</dbReference>
<dbReference type="Pfam" id="PF02638">
    <property type="entry name" value="GHL10"/>
    <property type="match status" value="1"/>
</dbReference>
<evidence type="ECO:0000256" key="2">
    <source>
        <dbReference type="SAM" id="SignalP"/>
    </source>
</evidence>
<dbReference type="SUPFAM" id="SSF51445">
    <property type="entry name" value="(Trans)glycosidases"/>
    <property type="match status" value="1"/>
</dbReference>
<accession>A0A948TMY2</accession>
<feature type="domain" description="Glycosyl hydrolase-like 10" evidence="3">
    <location>
        <begin position="43"/>
        <end position="328"/>
    </location>
</feature>
<sequence length="573" mass="64831">MKRKNSNNRRNAGIPALGRSLLTLLAALVCLHAAAFAPQPKHEIRAVWLATLGGMDWPRQKAVSASATAAQKAELSARLDALKEANFNTVLFQTRLRGDVVYPSQIEPFAECLTGHTEQNPGYDPLRFAVEECHKRGLELHAWIVCIPIGNKRQVSLHKNSVVKKQPGLCKFFNGSWYLDPGNPGTADYLTRIAKEIVTRYDVDGIHLDYIRYPEQGEKFPDKDTYRKYGRGKELRQWRRDNITRIVRSIYTEVKKLKPWVKVSSSPIGKYDDTSRYSSHGWNAYGTVYQDAQGWLEEGIHDALFPMMYFRKNQFYPFALDWKENRHGRWIVPGLGIYFLHPGEQDWSIGEITRQIFFTRGIGLDGQAYFRNKYLLDNTKGLLDLLKQHFYACPAVVPPMTWADSVAPSSPAGTQIALSGKSIRTQWNPSSDNTQAGIYYRIYASNSCPVDTDNPENLISARTDSCRFAYTPSLPWQQKIYWAVTAVDRFGNESAPSAFNRKDENTPEIFGENIPDVPEGYTLIVSDATGIELFRTTDPAKDIPARLKPGLFRFSLLAPDGTVTLVGVYARQQ</sequence>
<evidence type="ECO:0000313" key="5">
    <source>
        <dbReference type="Proteomes" id="UP000784286"/>
    </source>
</evidence>